<dbReference type="Pfam" id="PF12802">
    <property type="entry name" value="MarR_2"/>
    <property type="match status" value="1"/>
</dbReference>
<dbReference type="SUPFAM" id="SSF46785">
    <property type="entry name" value="Winged helix' DNA-binding domain"/>
    <property type="match status" value="1"/>
</dbReference>
<dbReference type="RefSeq" id="WP_107020752.1">
    <property type="nucleotide sequence ID" value="NZ_KZ679053.1"/>
</dbReference>
<feature type="domain" description="HTH marR-type" evidence="2">
    <location>
        <begin position="7"/>
        <end position="137"/>
    </location>
</feature>
<keyword evidence="4" id="KW-1185">Reference proteome</keyword>
<evidence type="ECO:0000313" key="3">
    <source>
        <dbReference type="EMBL" id="PSM39055.1"/>
    </source>
</evidence>
<dbReference type="InterPro" id="IPR000835">
    <property type="entry name" value="HTH_MarR-typ"/>
</dbReference>
<protein>
    <submittedName>
        <fullName evidence="3">MarR family transcriptional regulator</fullName>
    </submittedName>
</protein>
<evidence type="ECO:0000313" key="4">
    <source>
        <dbReference type="Proteomes" id="UP000240429"/>
    </source>
</evidence>
<dbReference type="InterPro" id="IPR036388">
    <property type="entry name" value="WH-like_DNA-bd_sf"/>
</dbReference>
<dbReference type="PANTHER" id="PTHR33164:SF57">
    <property type="entry name" value="MARR-FAMILY TRANSCRIPTIONAL REGULATOR"/>
    <property type="match status" value="1"/>
</dbReference>
<feature type="region of interest" description="Disordered" evidence="1">
    <location>
        <begin position="145"/>
        <end position="164"/>
    </location>
</feature>
<reference evidence="3 4" key="1">
    <citation type="submission" date="2018-03" db="EMBL/GenBank/DDBJ databases">
        <title>Streptomyces dioscori sp. nov., a novel endophytic actinobacterium isolated from bulbil of Dioscorea bulbifera L.</title>
        <authorList>
            <person name="Zhikuan W."/>
        </authorList>
    </citation>
    <scope>NUCLEOTIDE SEQUENCE [LARGE SCALE GENOMIC DNA]</scope>
    <source>
        <strain evidence="3 4">A217</strain>
    </source>
</reference>
<sequence>MATTALHEELVHQLAAIGSVRRELGRIIPPGCSAGCATALIMLSRHGALTIGRLTELLGVDMSVTSRYVAQLTMLHWVDRRPDPADRRSRILRLTADGRARFAELNERRTTELAARLADWSDEDISQLASLLSRFRTDFDSAWAEQPTGVEQTDGTQHASTPAV</sequence>
<dbReference type="EMBL" id="PYBJ01000027">
    <property type="protein sequence ID" value="PSM39055.1"/>
    <property type="molecule type" value="Genomic_DNA"/>
</dbReference>
<gene>
    <name evidence="3" type="ORF">C6Y14_34125</name>
</gene>
<dbReference type="InterPro" id="IPR039422">
    <property type="entry name" value="MarR/SlyA-like"/>
</dbReference>
<dbReference type="Gene3D" id="1.10.10.10">
    <property type="entry name" value="Winged helix-like DNA-binding domain superfamily/Winged helix DNA-binding domain"/>
    <property type="match status" value="1"/>
</dbReference>
<dbReference type="InterPro" id="IPR036390">
    <property type="entry name" value="WH_DNA-bd_sf"/>
</dbReference>
<evidence type="ECO:0000256" key="1">
    <source>
        <dbReference type="SAM" id="MobiDB-lite"/>
    </source>
</evidence>
<organism evidence="3 4">
    <name type="scientific">Streptomyces dioscori</name>
    <dbReference type="NCBI Taxonomy" id="2109333"/>
    <lineage>
        <taxon>Bacteria</taxon>
        <taxon>Bacillati</taxon>
        <taxon>Actinomycetota</taxon>
        <taxon>Actinomycetes</taxon>
        <taxon>Kitasatosporales</taxon>
        <taxon>Streptomycetaceae</taxon>
        <taxon>Streptomyces</taxon>
        <taxon>Streptomyces aurantiacus group</taxon>
    </lineage>
</organism>
<dbReference type="Proteomes" id="UP000240429">
    <property type="component" value="Unassembled WGS sequence"/>
</dbReference>
<dbReference type="GO" id="GO:0006950">
    <property type="term" value="P:response to stress"/>
    <property type="evidence" value="ECO:0007669"/>
    <property type="project" value="TreeGrafter"/>
</dbReference>
<feature type="compositionally biased region" description="Polar residues" evidence="1">
    <location>
        <begin position="149"/>
        <end position="164"/>
    </location>
</feature>
<name>A0A2P8PYJ9_9ACTN</name>
<dbReference type="SMART" id="SM00347">
    <property type="entry name" value="HTH_MARR"/>
    <property type="match status" value="1"/>
</dbReference>
<dbReference type="GO" id="GO:0003700">
    <property type="term" value="F:DNA-binding transcription factor activity"/>
    <property type="evidence" value="ECO:0007669"/>
    <property type="project" value="InterPro"/>
</dbReference>
<accession>A0A2P8PYJ9</accession>
<dbReference type="PROSITE" id="PS50995">
    <property type="entry name" value="HTH_MARR_2"/>
    <property type="match status" value="1"/>
</dbReference>
<proteinExistence type="predicted"/>
<dbReference type="OrthoDB" id="3778086at2"/>
<dbReference type="PANTHER" id="PTHR33164">
    <property type="entry name" value="TRANSCRIPTIONAL REGULATOR, MARR FAMILY"/>
    <property type="match status" value="1"/>
</dbReference>
<comment type="caution">
    <text evidence="3">The sequence shown here is derived from an EMBL/GenBank/DDBJ whole genome shotgun (WGS) entry which is preliminary data.</text>
</comment>
<dbReference type="AlphaFoldDB" id="A0A2P8PYJ9"/>
<evidence type="ECO:0000259" key="2">
    <source>
        <dbReference type="PROSITE" id="PS50995"/>
    </source>
</evidence>